<feature type="region of interest" description="Disordered" evidence="1">
    <location>
        <begin position="261"/>
        <end position="285"/>
    </location>
</feature>
<dbReference type="EMBL" id="JPKZ01001927">
    <property type="protein sequence ID" value="KHN79347.1"/>
    <property type="molecule type" value="Genomic_DNA"/>
</dbReference>
<dbReference type="InterPro" id="IPR011011">
    <property type="entry name" value="Znf_FYVE_PHD"/>
</dbReference>
<name>A0A0B2VD62_TOXCA</name>
<dbReference type="OrthoDB" id="5824510at2759"/>
<gene>
    <name evidence="2" type="ORF">Tcan_04463</name>
</gene>
<proteinExistence type="predicted"/>
<accession>A0A0B2VD62</accession>
<keyword evidence="3" id="KW-1185">Reference proteome</keyword>
<dbReference type="AlphaFoldDB" id="A0A0B2VD62"/>
<reference evidence="2 3" key="1">
    <citation type="submission" date="2014-11" db="EMBL/GenBank/DDBJ databases">
        <title>Genetic blueprint of the zoonotic pathogen Toxocara canis.</title>
        <authorList>
            <person name="Zhu X.-Q."/>
            <person name="Korhonen P.K."/>
            <person name="Cai H."/>
            <person name="Young N.D."/>
            <person name="Nejsum P."/>
            <person name="von Samson-Himmelstjerna G."/>
            <person name="Boag P.R."/>
            <person name="Tan P."/>
            <person name="Li Q."/>
            <person name="Min J."/>
            <person name="Yang Y."/>
            <person name="Wang X."/>
            <person name="Fang X."/>
            <person name="Hall R.S."/>
            <person name="Hofmann A."/>
            <person name="Sternberg P.W."/>
            <person name="Jex A.R."/>
            <person name="Gasser R.B."/>
        </authorList>
    </citation>
    <scope>NUCLEOTIDE SEQUENCE [LARGE SCALE GENOMIC DNA]</scope>
    <source>
        <strain evidence="2">PN_DK_2014</strain>
    </source>
</reference>
<evidence type="ECO:0008006" key="4">
    <source>
        <dbReference type="Google" id="ProtNLM"/>
    </source>
</evidence>
<evidence type="ECO:0000313" key="2">
    <source>
        <dbReference type="EMBL" id="KHN79347.1"/>
    </source>
</evidence>
<dbReference type="SUPFAM" id="SSF57903">
    <property type="entry name" value="FYVE/PHD zinc finger"/>
    <property type="match status" value="1"/>
</dbReference>
<evidence type="ECO:0000256" key="1">
    <source>
        <dbReference type="SAM" id="MobiDB-lite"/>
    </source>
</evidence>
<comment type="caution">
    <text evidence="2">The sequence shown here is derived from an EMBL/GenBank/DDBJ whole genome shotgun (WGS) entry which is preliminary data.</text>
</comment>
<dbReference type="Proteomes" id="UP000031036">
    <property type="component" value="Unassembled WGS sequence"/>
</dbReference>
<evidence type="ECO:0000313" key="3">
    <source>
        <dbReference type="Proteomes" id="UP000031036"/>
    </source>
</evidence>
<feature type="compositionally biased region" description="Basic and acidic residues" evidence="1">
    <location>
        <begin position="268"/>
        <end position="281"/>
    </location>
</feature>
<protein>
    <recommendedName>
        <fullName evidence="4">FYVE-type domain-containing protein</fullName>
    </recommendedName>
</protein>
<sequence length="357" mass="40468">MDQLTDEHLTHFVSVLALDMQFKRNILINICAEESMLRRLSISSNDPSHCAFCSQSIEPIEKQVECSKCHRHLCISCASDTICNFCTREQELKQKRKQFAMICPFAQNQFGYAKLNCENLKAIDKAEWMLRAKLEMHFTYQLKVDLDSSNIFISIKDMNLENSRRGLVTAMRRFNEAEPFLQVDEALLEVQKCCANNESLLATARNTSKCKYLSLLSFAIISSMVSSSTSNLSASVAGNSVNPPLSASSVLTNSTELKLKSKPVSDPALHETTENERREATEAVQSDTMVTQADDCRKELARARKQLQQSIETNLLLTRTNQQLLDIVDDLLRRTFARKGHLNTIYSRPMPNKKVEK</sequence>
<organism evidence="2 3">
    <name type="scientific">Toxocara canis</name>
    <name type="common">Canine roundworm</name>
    <dbReference type="NCBI Taxonomy" id="6265"/>
    <lineage>
        <taxon>Eukaryota</taxon>
        <taxon>Metazoa</taxon>
        <taxon>Ecdysozoa</taxon>
        <taxon>Nematoda</taxon>
        <taxon>Chromadorea</taxon>
        <taxon>Rhabditida</taxon>
        <taxon>Spirurina</taxon>
        <taxon>Ascaridomorpha</taxon>
        <taxon>Ascaridoidea</taxon>
        <taxon>Toxocaridae</taxon>
        <taxon>Toxocara</taxon>
    </lineage>
</organism>